<dbReference type="AlphaFoldDB" id="A0A412QHE5"/>
<accession>A0A412QHE5</accession>
<evidence type="ECO:0000313" key="1">
    <source>
        <dbReference type="EMBL" id="RGT90351.1"/>
    </source>
</evidence>
<dbReference type="RefSeq" id="WP_117853434.1">
    <property type="nucleotide sequence ID" value="NZ_QRXI01000021.1"/>
</dbReference>
<gene>
    <name evidence="1" type="ORF">DWX04_15200</name>
</gene>
<proteinExistence type="predicted"/>
<dbReference type="Proteomes" id="UP000283833">
    <property type="component" value="Unassembled WGS sequence"/>
</dbReference>
<organism evidence="1 2">
    <name type="scientific">Phocaeicola vulgatus</name>
    <name type="common">Bacteroides vulgatus</name>
    <dbReference type="NCBI Taxonomy" id="821"/>
    <lineage>
        <taxon>Bacteria</taxon>
        <taxon>Pseudomonadati</taxon>
        <taxon>Bacteroidota</taxon>
        <taxon>Bacteroidia</taxon>
        <taxon>Bacteroidales</taxon>
        <taxon>Bacteroidaceae</taxon>
        <taxon>Phocaeicola</taxon>
    </lineage>
</organism>
<name>A0A412QHE5_PHOVU</name>
<comment type="caution">
    <text evidence="1">The sequence shown here is derived from an EMBL/GenBank/DDBJ whole genome shotgun (WGS) entry which is preliminary data.</text>
</comment>
<protein>
    <submittedName>
        <fullName evidence="1">Uncharacterized protein</fullName>
    </submittedName>
</protein>
<reference evidence="1 2" key="1">
    <citation type="submission" date="2018-08" db="EMBL/GenBank/DDBJ databases">
        <title>A genome reference for cultivated species of the human gut microbiota.</title>
        <authorList>
            <person name="Zou Y."/>
            <person name="Xue W."/>
            <person name="Luo G."/>
        </authorList>
    </citation>
    <scope>NUCLEOTIDE SEQUENCE [LARGE SCALE GENOMIC DNA]</scope>
    <source>
        <strain evidence="1 2">AF18-14</strain>
    </source>
</reference>
<dbReference type="EMBL" id="QRXI01000021">
    <property type="protein sequence ID" value="RGT90351.1"/>
    <property type="molecule type" value="Genomic_DNA"/>
</dbReference>
<sequence>MKKVSKSIEIDTIMDEKLRILQSLIESEMFASSPAAFAKVLGYKGKMTIYRIIKGTITEKTVNEVWDRLLTRFFLEEDMLYCLYHILQANRFFSELIKTEMNMLHPRWMENLFISLFEGDYIYYSPDFKEKVVPMLKDLKKDTPDVFWGMVALFYIRQKDITPYSGIFKQTECGFLNDLNKLLSSLYPENSNAYQAGIHLKSVAERSEHTNSFWWLLYNGLLLLRYYAEPDFIRSALTVLQTFDWPHRSYWVIPGTAYHPKARVWALIENKMDTATYGFYIVLCLEMGKNTETFHLKETFALQFLSVTSEEDCPIAQVYKLVNQKKEICHYLYDYDSDAQTLHFSYNPEVGNLYNLPEAIHLINLSSPIGKDEKVWSKVLNKFEQDAGKKLYLESIGQITGIINLSDVYIIQDVIISRTHLSLILLEDKIEKEYKISTATYSFLTSINPSHSIIITKHINDACIYVEWPDLGYTIKLSEFNCYCSQ</sequence>
<evidence type="ECO:0000313" key="2">
    <source>
        <dbReference type="Proteomes" id="UP000283833"/>
    </source>
</evidence>